<dbReference type="Pfam" id="PF14398">
    <property type="entry name" value="ATPgrasp_YheCD"/>
    <property type="match status" value="1"/>
</dbReference>
<dbReference type="InterPro" id="IPR026838">
    <property type="entry name" value="YheC/D"/>
</dbReference>
<feature type="coiled-coil region" evidence="2">
    <location>
        <begin position="349"/>
        <end position="383"/>
    </location>
</feature>
<evidence type="ECO:0000256" key="2">
    <source>
        <dbReference type="SAM" id="Coils"/>
    </source>
</evidence>
<dbReference type="PROSITE" id="PS50975">
    <property type="entry name" value="ATP_GRASP"/>
    <property type="match status" value="1"/>
</dbReference>
<feature type="domain" description="ATP-grasp" evidence="3">
    <location>
        <begin position="104"/>
        <end position="339"/>
    </location>
</feature>
<dbReference type="SUPFAM" id="SSF56059">
    <property type="entry name" value="Glutathione synthetase ATP-binding domain-like"/>
    <property type="match status" value="1"/>
</dbReference>
<protein>
    <submittedName>
        <fullName evidence="4">YheC/YheD family protein</fullName>
    </submittedName>
</protein>
<comment type="caution">
    <text evidence="4">The sequence shown here is derived from an EMBL/GenBank/DDBJ whole genome shotgun (WGS) entry which is preliminary data.</text>
</comment>
<dbReference type="Gene3D" id="3.30.1490.20">
    <property type="entry name" value="ATP-grasp fold, A domain"/>
    <property type="match status" value="1"/>
</dbReference>
<keyword evidence="1" id="KW-0547">Nucleotide-binding</keyword>
<dbReference type="Gene3D" id="3.30.470.20">
    <property type="entry name" value="ATP-grasp fold, B domain"/>
    <property type="match status" value="1"/>
</dbReference>
<dbReference type="InterPro" id="IPR011761">
    <property type="entry name" value="ATP-grasp"/>
</dbReference>
<sequence>MQIGIMTNFKKPTKVAELTARMSHYHRYELIYLTPDDVDQENDKVNGRVFINNKWVRKTTDIPPFIDVAPYCFKKENKETMAYLRKKTFLSDDRSNVLTKYRLQQVLEKDENFSGLVIPTERAESSEQIIAFLNLHGSVVIKPIKGIRGKGVYILSQENEDDHVFKLGYQKEKRTLTKEEFEAFFIEEIKGKSFIVQKHVSSRTMQGDPFDCRVHVEKNGHGKWESAKIYIRIGIGQSVISNVNQGGGISDVKQFLQATFEDQWKSIYDKLVKVSKTLPYKIEEIRDTHIMSLGLDIGIDKDGSLYLFEVNDGPATKSLEAEVALLRSDYYKFILEKVLQRDLTAKKVNTKADRQNNKLKKRNQTLQKELDLYKKRYSQLRSSTSWKITAPLRKIGKLRK</sequence>
<dbReference type="InterPro" id="IPR013815">
    <property type="entry name" value="ATP_grasp_subdomain_1"/>
</dbReference>
<keyword evidence="2" id="KW-0175">Coiled coil</keyword>
<dbReference type="EMBL" id="JBHUMX010000021">
    <property type="protein sequence ID" value="MFD2628885.1"/>
    <property type="molecule type" value="Genomic_DNA"/>
</dbReference>
<accession>A0ABW5Q054</accession>
<evidence type="ECO:0000313" key="5">
    <source>
        <dbReference type="Proteomes" id="UP001597451"/>
    </source>
</evidence>
<keyword evidence="1" id="KW-0067">ATP-binding</keyword>
<gene>
    <name evidence="4" type="ORF">ACFSUN_08805</name>
</gene>
<organism evidence="4 5">
    <name type="scientific">Oceanobacillus kapialis</name>
    <dbReference type="NCBI Taxonomy" id="481353"/>
    <lineage>
        <taxon>Bacteria</taxon>
        <taxon>Bacillati</taxon>
        <taxon>Bacillota</taxon>
        <taxon>Bacilli</taxon>
        <taxon>Bacillales</taxon>
        <taxon>Bacillaceae</taxon>
        <taxon>Oceanobacillus</taxon>
    </lineage>
</organism>
<evidence type="ECO:0000313" key="4">
    <source>
        <dbReference type="EMBL" id="MFD2628885.1"/>
    </source>
</evidence>
<proteinExistence type="predicted"/>
<reference evidence="5" key="1">
    <citation type="journal article" date="2019" name="Int. J. Syst. Evol. Microbiol.">
        <title>The Global Catalogue of Microorganisms (GCM) 10K type strain sequencing project: providing services to taxonomists for standard genome sequencing and annotation.</title>
        <authorList>
            <consortium name="The Broad Institute Genomics Platform"/>
            <consortium name="The Broad Institute Genome Sequencing Center for Infectious Disease"/>
            <person name="Wu L."/>
            <person name="Ma J."/>
        </authorList>
    </citation>
    <scope>NUCLEOTIDE SEQUENCE [LARGE SCALE GENOMIC DNA]</scope>
    <source>
        <strain evidence="5">TISTR 1858</strain>
    </source>
</reference>
<evidence type="ECO:0000256" key="1">
    <source>
        <dbReference type="PROSITE-ProRule" id="PRU00409"/>
    </source>
</evidence>
<evidence type="ECO:0000259" key="3">
    <source>
        <dbReference type="PROSITE" id="PS50975"/>
    </source>
</evidence>
<dbReference type="RefSeq" id="WP_379561640.1">
    <property type="nucleotide sequence ID" value="NZ_JBHUMX010000021.1"/>
</dbReference>
<dbReference type="Proteomes" id="UP001597451">
    <property type="component" value="Unassembled WGS sequence"/>
</dbReference>
<name>A0ABW5Q054_9BACI</name>
<keyword evidence="5" id="KW-1185">Reference proteome</keyword>